<evidence type="ECO:0000313" key="3">
    <source>
        <dbReference type="Proteomes" id="UP001391051"/>
    </source>
</evidence>
<proteinExistence type="predicted"/>
<comment type="caution">
    <text evidence="2">The sequence shown here is derived from an EMBL/GenBank/DDBJ whole genome shotgun (WGS) entry which is preliminary data.</text>
</comment>
<accession>A0ABR1Q9Y6</accession>
<feature type="signal peptide" evidence="1">
    <location>
        <begin position="1"/>
        <end position="22"/>
    </location>
</feature>
<dbReference type="RefSeq" id="XP_066698835.1">
    <property type="nucleotide sequence ID" value="XM_066846437.1"/>
</dbReference>
<feature type="chain" id="PRO_5046892282" evidence="1">
    <location>
        <begin position="23"/>
        <end position="83"/>
    </location>
</feature>
<dbReference type="GeneID" id="92079499"/>
<keyword evidence="3" id="KW-1185">Reference proteome</keyword>
<keyword evidence="1" id="KW-0732">Signal</keyword>
<protein>
    <submittedName>
        <fullName evidence="2">Oxidase/Diels-Alderase</fullName>
    </submittedName>
</protein>
<organism evidence="2 3">
    <name type="scientific">Apiospora aurea</name>
    <dbReference type="NCBI Taxonomy" id="335848"/>
    <lineage>
        <taxon>Eukaryota</taxon>
        <taxon>Fungi</taxon>
        <taxon>Dikarya</taxon>
        <taxon>Ascomycota</taxon>
        <taxon>Pezizomycotina</taxon>
        <taxon>Sordariomycetes</taxon>
        <taxon>Xylariomycetidae</taxon>
        <taxon>Amphisphaeriales</taxon>
        <taxon>Apiosporaceae</taxon>
        <taxon>Apiospora</taxon>
    </lineage>
</organism>
<gene>
    <name evidence="2" type="ORF">PG986_010215</name>
</gene>
<evidence type="ECO:0000313" key="2">
    <source>
        <dbReference type="EMBL" id="KAK7949329.1"/>
    </source>
</evidence>
<reference evidence="2 3" key="1">
    <citation type="submission" date="2023-01" db="EMBL/GenBank/DDBJ databases">
        <title>Analysis of 21 Apiospora genomes using comparative genomics revels a genus with tremendous synthesis potential of carbohydrate active enzymes and secondary metabolites.</title>
        <authorList>
            <person name="Sorensen T."/>
        </authorList>
    </citation>
    <scope>NUCLEOTIDE SEQUENCE [LARGE SCALE GENOMIC DNA]</scope>
    <source>
        <strain evidence="2 3">CBS 24483</strain>
    </source>
</reference>
<evidence type="ECO:0000256" key="1">
    <source>
        <dbReference type="SAM" id="SignalP"/>
    </source>
</evidence>
<name>A0ABR1Q9Y6_9PEZI</name>
<dbReference type="PROSITE" id="PS51257">
    <property type="entry name" value="PROKAR_LIPOPROTEIN"/>
    <property type="match status" value="1"/>
</dbReference>
<dbReference type="Proteomes" id="UP001391051">
    <property type="component" value="Unassembled WGS sequence"/>
</dbReference>
<dbReference type="EMBL" id="JAQQWE010000006">
    <property type="protein sequence ID" value="KAK7949329.1"/>
    <property type="molecule type" value="Genomic_DNA"/>
</dbReference>
<sequence length="83" mass="8851">MEKLSNAVQLVLGLASLNSSSAAASPSAISACRQLGATFNDNATFGPRDALYTPLAHAHWSQTAWEQPTCIFLPCITFDILRA</sequence>